<dbReference type="InterPro" id="IPR020011">
    <property type="entry name" value="FimV_C"/>
</dbReference>
<dbReference type="Gene3D" id="3.10.350.10">
    <property type="entry name" value="LysM domain"/>
    <property type="match status" value="1"/>
</dbReference>
<name>A0A139SYH7_9GAMM</name>
<dbReference type="Pfam" id="PF25800">
    <property type="entry name" value="FimV_N"/>
    <property type="match status" value="1"/>
</dbReference>
<evidence type="ECO:0000256" key="1">
    <source>
        <dbReference type="SAM" id="MobiDB-lite"/>
    </source>
</evidence>
<evidence type="ECO:0000256" key="3">
    <source>
        <dbReference type="SAM" id="SignalP"/>
    </source>
</evidence>
<evidence type="ECO:0000256" key="2">
    <source>
        <dbReference type="SAM" id="Phobius"/>
    </source>
</evidence>
<feature type="compositionally biased region" description="Polar residues" evidence="1">
    <location>
        <begin position="386"/>
        <end position="410"/>
    </location>
</feature>
<dbReference type="RefSeq" id="WP_068386443.1">
    <property type="nucleotide sequence ID" value="NZ_LSZO01000005.1"/>
</dbReference>
<keyword evidence="6" id="KW-1185">Reference proteome</keyword>
<feature type="compositionally biased region" description="Basic and acidic residues" evidence="1">
    <location>
        <begin position="659"/>
        <end position="673"/>
    </location>
</feature>
<evidence type="ECO:0000259" key="4">
    <source>
        <dbReference type="PROSITE" id="PS51782"/>
    </source>
</evidence>
<keyword evidence="2" id="KW-0472">Membrane</keyword>
<feature type="region of interest" description="Disordered" evidence="1">
    <location>
        <begin position="334"/>
        <end position="353"/>
    </location>
</feature>
<feature type="compositionally biased region" description="Polar residues" evidence="1">
    <location>
        <begin position="422"/>
        <end position="440"/>
    </location>
</feature>
<dbReference type="NCBIfam" id="TIGR03505">
    <property type="entry name" value="FimV_core"/>
    <property type="match status" value="1"/>
</dbReference>
<dbReference type="AlphaFoldDB" id="A0A139SYH7"/>
<dbReference type="SMART" id="SM00257">
    <property type="entry name" value="LysM"/>
    <property type="match status" value="1"/>
</dbReference>
<dbReference type="InterPro" id="IPR057840">
    <property type="entry name" value="FimV_N"/>
</dbReference>
<feature type="compositionally biased region" description="Basic and acidic residues" evidence="1">
    <location>
        <begin position="338"/>
        <end position="353"/>
    </location>
</feature>
<keyword evidence="3" id="KW-0732">Signal</keyword>
<feature type="region of interest" description="Disordered" evidence="1">
    <location>
        <begin position="138"/>
        <end position="203"/>
    </location>
</feature>
<keyword evidence="2" id="KW-1133">Transmembrane helix</keyword>
<proteinExistence type="predicted"/>
<dbReference type="NCBIfam" id="TIGR03504">
    <property type="entry name" value="FimV_Cterm"/>
    <property type="match status" value="1"/>
</dbReference>
<feature type="region of interest" description="Disordered" evidence="1">
    <location>
        <begin position="386"/>
        <end position="440"/>
    </location>
</feature>
<reference evidence="5 6" key="1">
    <citation type="submission" date="2016-02" db="EMBL/GenBank/DDBJ databases">
        <authorList>
            <person name="Wen L."/>
            <person name="He K."/>
            <person name="Yang H."/>
        </authorList>
    </citation>
    <scope>NUCLEOTIDE SEQUENCE [LARGE SCALE GENOMIC DNA]</scope>
    <source>
        <strain evidence="5 6">CV58</strain>
    </source>
</reference>
<sequence>MIRLHGLLRLSSLFVAMAVASAAHALGVGEVSLNSRLNQPLDAKIALFEAAGLDANEVIVRLASPEAFERVGLDRPYFLTDLKFSPRLQGAQGNIIVTSSKPVREPYLSFLIEVIWPNGRMLREYTLLLDPPLYAPTQQATAPTPARTAAPQPGRPAVAATPPAVQHPSRATPPTQPPVQPTRPATAEAAQTTSSVVAPSEYQTQSNDTLWEIANNFGASGSTVHQTMLAIQDLNPQAFINNNINLLKKGQILRLPDEQQINKRSVAVALRQVAAQNDAWLESRGAATAQRQINATNREAVGTASRTEPTDNLRLVSATSEGTSALNERLAAAQENLDSSRRESAELKSRVSDLEEQVEKLKRLVELKDASLANLQSQLASTEANAANNIPSYPNTDSPSVVQENISSTEPEVATTYPANDEASSSNTAQPQATSDTPSEPQWWERLLENPMLLWVAGGVTLLLVLLLLMGQSRRNARKWAERELEAELATAESKQQTDFTAGLDLPDPTFNDLLPEQPLRQNQGKPFDNISAATDTDLDSLLLADTPTSETLNNSSLELDDFADFDLKFEAEPKANPTPPIARDLPETPKATAKPLLNKDKVDEFNFIAEDEAFNEPLGDFALDEPSANTTAEDLDALDFAELNDIGAPTVQAMAESEQPKPRQAQEFKAADDDFDFLNGTDETETKLDLARAYIDMGDMEGARDILDEVMAEGSASQKTQAQELMTSLA</sequence>
<dbReference type="InterPro" id="IPR036779">
    <property type="entry name" value="LysM_dom_sf"/>
</dbReference>
<dbReference type="InterPro" id="IPR020012">
    <property type="entry name" value="LysM_FimV"/>
</dbReference>
<dbReference type="CDD" id="cd00118">
    <property type="entry name" value="LysM"/>
    <property type="match status" value="1"/>
</dbReference>
<evidence type="ECO:0000313" key="5">
    <source>
        <dbReference type="EMBL" id="KXU39450.1"/>
    </source>
</evidence>
<feature type="compositionally biased region" description="Low complexity" evidence="1">
    <location>
        <begin position="138"/>
        <end position="157"/>
    </location>
</feature>
<dbReference type="EMBL" id="LSZO01000005">
    <property type="protein sequence ID" value="KXU39450.1"/>
    <property type="molecule type" value="Genomic_DNA"/>
</dbReference>
<dbReference type="PROSITE" id="PS51782">
    <property type="entry name" value="LYSM"/>
    <property type="match status" value="1"/>
</dbReference>
<feature type="transmembrane region" description="Helical" evidence="2">
    <location>
        <begin position="452"/>
        <end position="470"/>
    </location>
</feature>
<dbReference type="Gene3D" id="1.20.58.2200">
    <property type="match status" value="1"/>
</dbReference>
<feature type="domain" description="LysM" evidence="4">
    <location>
        <begin position="200"/>
        <end position="255"/>
    </location>
</feature>
<dbReference type="Proteomes" id="UP000072660">
    <property type="component" value="Unassembled WGS sequence"/>
</dbReference>
<keyword evidence="2" id="KW-0812">Transmembrane</keyword>
<evidence type="ECO:0000313" key="6">
    <source>
        <dbReference type="Proteomes" id="UP000072660"/>
    </source>
</evidence>
<protein>
    <recommendedName>
        <fullName evidence="4">LysM domain-containing protein</fullName>
    </recommendedName>
</protein>
<feature type="region of interest" description="Disordered" evidence="1">
    <location>
        <begin position="657"/>
        <end position="681"/>
    </location>
</feature>
<feature type="chain" id="PRO_5007299549" description="LysM domain-containing protein" evidence="3">
    <location>
        <begin position="26"/>
        <end position="731"/>
    </location>
</feature>
<accession>A0A139SYH7</accession>
<dbReference type="InterPro" id="IPR038440">
    <property type="entry name" value="FimV_C_sf"/>
</dbReference>
<organism evidence="5 6">
    <name type="scientific">Ventosimonas gracilis</name>
    <dbReference type="NCBI Taxonomy" id="1680762"/>
    <lineage>
        <taxon>Bacteria</taxon>
        <taxon>Pseudomonadati</taxon>
        <taxon>Pseudomonadota</taxon>
        <taxon>Gammaproteobacteria</taxon>
        <taxon>Pseudomonadales</taxon>
        <taxon>Ventosimonadaceae</taxon>
        <taxon>Ventosimonas</taxon>
    </lineage>
</organism>
<feature type="compositionally biased region" description="Polar residues" evidence="1">
    <location>
        <begin position="189"/>
        <end position="203"/>
    </location>
</feature>
<dbReference type="InterPro" id="IPR018392">
    <property type="entry name" value="LysM"/>
</dbReference>
<comment type="caution">
    <text evidence="5">The sequence shown here is derived from an EMBL/GenBank/DDBJ whole genome shotgun (WGS) entry which is preliminary data.</text>
</comment>
<feature type="signal peptide" evidence="3">
    <location>
        <begin position="1"/>
        <end position="25"/>
    </location>
</feature>
<gene>
    <name evidence="5" type="ORF">AXE65_08520</name>
</gene>